<dbReference type="CDD" id="cd01543">
    <property type="entry name" value="PBP1_XylR"/>
    <property type="match status" value="1"/>
</dbReference>
<gene>
    <name evidence="5" type="primary">xylR_5</name>
    <name evidence="5" type="ORF">Poly24_24830</name>
</gene>
<dbReference type="RefSeq" id="WP_145095161.1">
    <property type="nucleotide sequence ID" value="NZ_CP036348.1"/>
</dbReference>
<reference evidence="5 6" key="1">
    <citation type="submission" date="2019-02" db="EMBL/GenBank/DDBJ databases">
        <title>Deep-cultivation of Planctomycetes and their phenomic and genomic characterization uncovers novel biology.</title>
        <authorList>
            <person name="Wiegand S."/>
            <person name="Jogler M."/>
            <person name="Boedeker C."/>
            <person name="Pinto D."/>
            <person name="Vollmers J."/>
            <person name="Rivas-Marin E."/>
            <person name="Kohn T."/>
            <person name="Peeters S.H."/>
            <person name="Heuer A."/>
            <person name="Rast P."/>
            <person name="Oberbeckmann S."/>
            <person name="Bunk B."/>
            <person name="Jeske O."/>
            <person name="Meyerdierks A."/>
            <person name="Storesund J.E."/>
            <person name="Kallscheuer N."/>
            <person name="Luecker S."/>
            <person name="Lage O.M."/>
            <person name="Pohl T."/>
            <person name="Merkel B.J."/>
            <person name="Hornburger P."/>
            <person name="Mueller R.-W."/>
            <person name="Bruemmer F."/>
            <person name="Labrenz M."/>
            <person name="Spormann A.M."/>
            <person name="Op den Camp H."/>
            <person name="Overmann J."/>
            <person name="Amann R."/>
            <person name="Jetten M.S.M."/>
            <person name="Mascher T."/>
            <person name="Medema M.H."/>
            <person name="Devos D.P."/>
            <person name="Kaster A.-K."/>
            <person name="Ovreas L."/>
            <person name="Rohde M."/>
            <person name="Galperin M.Y."/>
            <person name="Jogler C."/>
        </authorList>
    </citation>
    <scope>NUCLEOTIDE SEQUENCE [LARGE SCALE GENOMIC DNA]</scope>
    <source>
        <strain evidence="5 6">Poly24</strain>
    </source>
</reference>
<dbReference type="SUPFAM" id="SSF46689">
    <property type="entry name" value="Homeodomain-like"/>
    <property type="match status" value="1"/>
</dbReference>
<protein>
    <submittedName>
        <fullName evidence="5">Xylose operon regulatory protein</fullName>
    </submittedName>
</protein>
<dbReference type="OrthoDB" id="9778008at2"/>
<dbReference type="PANTHER" id="PTHR30146:SF24">
    <property type="entry name" value="XYLOSE OPERON REGULATORY PROTEIN"/>
    <property type="match status" value="1"/>
</dbReference>
<keyword evidence="6" id="KW-1185">Reference proteome</keyword>
<dbReference type="SUPFAM" id="SSF53822">
    <property type="entry name" value="Periplasmic binding protein-like I"/>
    <property type="match status" value="1"/>
</dbReference>
<keyword evidence="2" id="KW-0238">DNA-binding</keyword>
<dbReference type="Gene3D" id="3.40.50.2300">
    <property type="match status" value="2"/>
</dbReference>
<dbReference type="EMBL" id="CP036348">
    <property type="protein sequence ID" value="QDV68770.1"/>
    <property type="molecule type" value="Genomic_DNA"/>
</dbReference>
<evidence type="ECO:0000256" key="3">
    <source>
        <dbReference type="ARBA" id="ARBA00023163"/>
    </source>
</evidence>
<name>A0A518JTA8_9BACT</name>
<dbReference type="Pfam" id="PF13377">
    <property type="entry name" value="Peripla_BP_3"/>
    <property type="match status" value="1"/>
</dbReference>
<dbReference type="PROSITE" id="PS00041">
    <property type="entry name" value="HTH_ARAC_FAMILY_1"/>
    <property type="match status" value="1"/>
</dbReference>
<dbReference type="AlphaFoldDB" id="A0A518JTA8"/>
<evidence type="ECO:0000256" key="1">
    <source>
        <dbReference type="ARBA" id="ARBA00023015"/>
    </source>
</evidence>
<feature type="domain" description="HTH araC/xylS-type" evidence="4">
    <location>
        <begin position="284"/>
        <end position="382"/>
    </location>
</feature>
<evidence type="ECO:0000259" key="4">
    <source>
        <dbReference type="PROSITE" id="PS01124"/>
    </source>
</evidence>
<dbReference type="InterPro" id="IPR018060">
    <property type="entry name" value="HTH_AraC"/>
</dbReference>
<organism evidence="5 6">
    <name type="scientific">Rosistilla carotiformis</name>
    <dbReference type="NCBI Taxonomy" id="2528017"/>
    <lineage>
        <taxon>Bacteria</taxon>
        <taxon>Pseudomonadati</taxon>
        <taxon>Planctomycetota</taxon>
        <taxon>Planctomycetia</taxon>
        <taxon>Pirellulales</taxon>
        <taxon>Pirellulaceae</taxon>
        <taxon>Rosistilla</taxon>
    </lineage>
</organism>
<dbReference type="KEGG" id="rcf:Poly24_24830"/>
<sequence length="384" mass="43597">MGLQDVERPGNETRNILLALGWYYPEIHHGVARFARDHHWHVTADFDDLVPEHWRGDGVVTLLGARQNLWRKLRRLKVPIVDLAESRPDIALPRVTMDNAAIGRIAAAHFVERGFRNFAFVHRWDLGVSRVRRDAFKTALAVAGHRCEVLNWNKEAGRSSDTREQRHRWLVRRLSTLPKPLAVFAMRDVEAVEVIEACIAAGIAIPDQVAVLGVDNTDTICDCLRVPLSSVNTNWEQVGYQGAALLERLICGEPAPATPIYIPAVGVCQRRSTDSLAVEHPAVVAALRFIHDHSAEAIDMTDVVRHVAMSRSGLEKAFREYYIRPPMEELRHVRLNRARKELLETDDKIIAIARRTGFQTSQNLCRVFQQQLGITPKQFRLQHR</sequence>
<dbReference type="InterPro" id="IPR018062">
    <property type="entry name" value="HTH_AraC-typ_CS"/>
</dbReference>
<evidence type="ECO:0000256" key="2">
    <source>
        <dbReference type="ARBA" id="ARBA00023125"/>
    </source>
</evidence>
<accession>A0A518JTA8</accession>
<keyword evidence="1" id="KW-0805">Transcription regulation</keyword>
<dbReference type="Proteomes" id="UP000315082">
    <property type="component" value="Chromosome"/>
</dbReference>
<dbReference type="Pfam" id="PF12833">
    <property type="entry name" value="HTH_18"/>
    <property type="match status" value="1"/>
</dbReference>
<dbReference type="InterPro" id="IPR028082">
    <property type="entry name" value="Peripla_BP_I"/>
</dbReference>
<dbReference type="PANTHER" id="PTHR30146">
    <property type="entry name" value="LACI-RELATED TRANSCRIPTIONAL REPRESSOR"/>
    <property type="match status" value="1"/>
</dbReference>
<dbReference type="PROSITE" id="PS01124">
    <property type="entry name" value="HTH_ARAC_FAMILY_2"/>
    <property type="match status" value="1"/>
</dbReference>
<dbReference type="Gene3D" id="1.10.10.60">
    <property type="entry name" value="Homeodomain-like"/>
    <property type="match status" value="1"/>
</dbReference>
<proteinExistence type="predicted"/>
<dbReference type="InterPro" id="IPR009057">
    <property type="entry name" value="Homeodomain-like_sf"/>
</dbReference>
<dbReference type="SMART" id="SM00342">
    <property type="entry name" value="HTH_ARAC"/>
    <property type="match status" value="1"/>
</dbReference>
<evidence type="ECO:0000313" key="6">
    <source>
        <dbReference type="Proteomes" id="UP000315082"/>
    </source>
</evidence>
<evidence type="ECO:0000313" key="5">
    <source>
        <dbReference type="EMBL" id="QDV68770.1"/>
    </source>
</evidence>
<dbReference type="GO" id="GO:0000976">
    <property type="term" value="F:transcription cis-regulatory region binding"/>
    <property type="evidence" value="ECO:0007669"/>
    <property type="project" value="TreeGrafter"/>
</dbReference>
<dbReference type="InterPro" id="IPR046335">
    <property type="entry name" value="LacI/GalR-like_sensor"/>
</dbReference>
<dbReference type="GO" id="GO:0003700">
    <property type="term" value="F:DNA-binding transcription factor activity"/>
    <property type="evidence" value="ECO:0007669"/>
    <property type="project" value="InterPro"/>
</dbReference>
<keyword evidence="3" id="KW-0804">Transcription</keyword>